<accession>A0A5B8L1A5</accession>
<dbReference type="EMBL" id="CP042301">
    <property type="protein sequence ID" value="QDZ01639.1"/>
    <property type="molecule type" value="Genomic_DNA"/>
</dbReference>
<organism evidence="1 2">
    <name type="scientific">Nitratireductor mangrovi</name>
    <dbReference type="NCBI Taxonomy" id="2599600"/>
    <lineage>
        <taxon>Bacteria</taxon>
        <taxon>Pseudomonadati</taxon>
        <taxon>Pseudomonadota</taxon>
        <taxon>Alphaproteobacteria</taxon>
        <taxon>Hyphomicrobiales</taxon>
        <taxon>Phyllobacteriaceae</taxon>
        <taxon>Nitratireductor</taxon>
    </lineage>
</organism>
<dbReference type="Proteomes" id="UP000321389">
    <property type="component" value="Chromosome"/>
</dbReference>
<keyword evidence="2" id="KW-1185">Reference proteome</keyword>
<gene>
    <name evidence="1" type="ORF">FQ775_15375</name>
</gene>
<evidence type="ECO:0000313" key="1">
    <source>
        <dbReference type="EMBL" id="QDZ01639.1"/>
    </source>
</evidence>
<proteinExistence type="predicted"/>
<name>A0A5B8L1A5_9HYPH</name>
<evidence type="ECO:0000313" key="2">
    <source>
        <dbReference type="Proteomes" id="UP000321389"/>
    </source>
</evidence>
<protein>
    <submittedName>
        <fullName evidence="1">Uncharacterized protein</fullName>
    </submittedName>
</protein>
<reference evidence="1" key="1">
    <citation type="submission" date="2020-04" db="EMBL/GenBank/DDBJ databases">
        <title>Nitratireductor sp. nov. isolated from mangrove soil.</title>
        <authorList>
            <person name="Ye Y."/>
        </authorList>
    </citation>
    <scope>NUCLEOTIDE SEQUENCE</scope>
    <source>
        <strain evidence="1">SY7</strain>
    </source>
</reference>
<sequence length="97" mass="10561">MARFGLTQGVDDKQLGKLVLEIAEEAGKNGGQLDEGQKSLFKGQLRDMINFSGDIEVVYDTPNKVHIVIPYLGEAVYSDNNLANEAMGYIVIRGCGL</sequence>
<dbReference type="OrthoDB" id="7707763at2"/>
<dbReference type="KEGG" id="niy:FQ775_15375"/>
<dbReference type="AlphaFoldDB" id="A0A5B8L1A5"/>
<dbReference type="RefSeq" id="WP_146300280.1">
    <property type="nucleotide sequence ID" value="NZ_CP042301.2"/>
</dbReference>